<feature type="transmembrane region" description="Helical" evidence="5">
    <location>
        <begin position="110"/>
        <end position="130"/>
    </location>
</feature>
<feature type="transmembrane region" description="Helical" evidence="5">
    <location>
        <begin position="499"/>
        <end position="520"/>
    </location>
</feature>
<evidence type="ECO:0000313" key="7">
    <source>
        <dbReference type="Proteomes" id="UP000660729"/>
    </source>
</evidence>
<feature type="transmembrane region" description="Helical" evidence="5">
    <location>
        <begin position="238"/>
        <end position="259"/>
    </location>
</feature>
<dbReference type="PANTHER" id="PTHR23502">
    <property type="entry name" value="MAJOR FACILITATOR SUPERFAMILY"/>
    <property type="match status" value="1"/>
</dbReference>
<evidence type="ECO:0000256" key="2">
    <source>
        <dbReference type="ARBA" id="ARBA00022692"/>
    </source>
</evidence>
<keyword evidence="3 5" id="KW-1133">Transmembrane helix</keyword>
<dbReference type="EMBL" id="JABCIY010000251">
    <property type="protein sequence ID" value="KAF7186536.1"/>
    <property type="molecule type" value="Genomic_DNA"/>
</dbReference>
<dbReference type="GO" id="GO:0005886">
    <property type="term" value="C:plasma membrane"/>
    <property type="evidence" value="ECO:0007669"/>
    <property type="project" value="TreeGrafter"/>
</dbReference>
<dbReference type="GO" id="GO:0022857">
    <property type="term" value="F:transmembrane transporter activity"/>
    <property type="evidence" value="ECO:0007669"/>
    <property type="project" value="InterPro"/>
</dbReference>
<feature type="transmembrane region" description="Helical" evidence="5">
    <location>
        <begin position="468"/>
        <end position="487"/>
    </location>
</feature>
<feature type="transmembrane region" description="Helical" evidence="5">
    <location>
        <begin position="265"/>
        <end position="285"/>
    </location>
</feature>
<keyword evidence="7" id="KW-1185">Reference proteome</keyword>
<feature type="transmembrane region" description="Helical" evidence="5">
    <location>
        <begin position="177"/>
        <end position="198"/>
    </location>
</feature>
<dbReference type="Gene3D" id="1.20.1250.20">
    <property type="entry name" value="MFS general substrate transporter like domains"/>
    <property type="match status" value="1"/>
</dbReference>
<evidence type="ECO:0000313" key="6">
    <source>
        <dbReference type="EMBL" id="KAF7186536.1"/>
    </source>
</evidence>
<dbReference type="PANTHER" id="PTHR23502:SF50">
    <property type="entry name" value="TRANSPORTER, PUTATIVE (AFU_ORTHOLOGUE AFUA_5G00430)-RELATED"/>
    <property type="match status" value="1"/>
</dbReference>
<proteinExistence type="predicted"/>
<dbReference type="InterPro" id="IPR036259">
    <property type="entry name" value="MFS_trans_sf"/>
</dbReference>
<dbReference type="InterPro" id="IPR011701">
    <property type="entry name" value="MFS"/>
</dbReference>
<feature type="transmembrane region" description="Helical" evidence="5">
    <location>
        <begin position="562"/>
        <end position="582"/>
    </location>
</feature>
<accession>A0A8H6R8I7</accession>
<sequence length="608" mass="68028">MAKFIRCTDSMRNNACRVDLLCRRLYWHISYRKRSCKNSFSSHISLLGVRIFLAEMANYDGFCDPAWPPGTVKLAQLIGSDKKDAEIILQPRPTDNPNDPLNWPKWQKTINYFLACFYAMMVFAFINATSPTWGPLGDELGFSSETLTNTYAIGCATLALGAPMLIPFALKYGSRAVYVVSSASQLGISIWAARTMTAGDWWGVNSLQCWLGALAGVLIQLTIADVYFVHQRGLMNAIYIWAANVGSNLAIVAAGYITLNQGWRWVWWWCAIFFGLQLIMFVFGFEETKFTHVGTLEGRQGSVTTVPDVSGHIHGDYKQKTAEPPIEADVESEPRSDRNMSVVHINPNIPRKTYLQKLSLTTTSPGSWYSFFRHSWQPFLILASIPGVLFCSLVYAILLAWSTVMTTVLSTYMLEPPYNFNSSQIGLMSLAPFIGSSLGSIVCGPLSDYIAVRLSKRNNGIYEPEFRFYTFVPFIPFQLAGAWWFGYALNNGWDWSQVAVAYGVCNFGSAPLQSLALTYMLDAYGEILGDALTALTFVRNTFSTIFVFAMPAWIAGVGMANVFNTIGAIGVVILSFAIYFIWKGKHLRVKCAKVYKYYADRQFEARPL</sequence>
<comment type="subcellular location">
    <subcellularLocation>
        <location evidence="1">Membrane</location>
        <topology evidence="1">Multi-pass membrane protein</topology>
    </subcellularLocation>
</comment>
<dbReference type="SUPFAM" id="SSF103473">
    <property type="entry name" value="MFS general substrate transporter"/>
    <property type="match status" value="1"/>
</dbReference>
<evidence type="ECO:0000256" key="3">
    <source>
        <dbReference type="ARBA" id="ARBA00022989"/>
    </source>
</evidence>
<gene>
    <name evidence="6" type="ORF">HII31_12094</name>
</gene>
<protein>
    <submittedName>
        <fullName evidence="6">Putative MFS-type transporter</fullName>
    </submittedName>
</protein>
<evidence type="ECO:0000256" key="5">
    <source>
        <dbReference type="SAM" id="Phobius"/>
    </source>
</evidence>
<name>A0A8H6R8I7_9PEZI</name>
<dbReference type="Proteomes" id="UP000660729">
    <property type="component" value="Unassembled WGS sequence"/>
</dbReference>
<dbReference type="AlphaFoldDB" id="A0A8H6R8I7"/>
<keyword evidence="2 5" id="KW-0812">Transmembrane</keyword>
<evidence type="ECO:0000256" key="4">
    <source>
        <dbReference type="ARBA" id="ARBA00023136"/>
    </source>
</evidence>
<dbReference type="Pfam" id="PF07690">
    <property type="entry name" value="MFS_1"/>
    <property type="match status" value="1"/>
</dbReference>
<feature type="transmembrane region" description="Helical" evidence="5">
    <location>
        <begin position="424"/>
        <end position="447"/>
    </location>
</feature>
<feature type="transmembrane region" description="Helical" evidence="5">
    <location>
        <begin position="210"/>
        <end position="229"/>
    </location>
</feature>
<comment type="caution">
    <text evidence="6">The sequence shown here is derived from an EMBL/GenBank/DDBJ whole genome shotgun (WGS) entry which is preliminary data.</text>
</comment>
<keyword evidence="4 5" id="KW-0472">Membrane</keyword>
<reference evidence="6" key="1">
    <citation type="submission" date="2020-04" db="EMBL/GenBank/DDBJ databases">
        <title>Draft genome resource of the tomato pathogen Pseudocercospora fuligena.</title>
        <authorList>
            <person name="Zaccaron A."/>
        </authorList>
    </citation>
    <scope>NUCLEOTIDE SEQUENCE</scope>
    <source>
        <strain evidence="6">PF001</strain>
    </source>
</reference>
<dbReference type="OrthoDB" id="5215911at2759"/>
<feature type="transmembrane region" description="Helical" evidence="5">
    <location>
        <begin position="150"/>
        <end position="170"/>
    </location>
</feature>
<feature type="transmembrane region" description="Helical" evidence="5">
    <location>
        <begin position="532"/>
        <end position="556"/>
    </location>
</feature>
<organism evidence="6 7">
    <name type="scientific">Pseudocercospora fuligena</name>
    <dbReference type="NCBI Taxonomy" id="685502"/>
    <lineage>
        <taxon>Eukaryota</taxon>
        <taxon>Fungi</taxon>
        <taxon>Dikarya</taxon>
        <taxon>Ascomycota</taxon>
        <taxon>Pezizomycotina</taxon>
        <taxon>Dothideomycetes</taxon>
        <taxon>Dothideomycetidae</taxon>
        <taxon>Mycosphaerellales</taxon>
        <taxon>Mycosphaerellaceae</taxon>
        <taxon>Pseudocercospora</taxon>
    </lineage>
</organism>
<evidence type="ECO:0000256" key="1">
    <source>
        <dbReference type="ARBA" id="ARBA00004141"/>
    </source>
</evidence>
<feature type="transmembrane region" description="Helical" evidence="5">
    <location>
        <begin position="379"/>
        <end position="404"/>
    </location>
</feature>